<evidence type="ECO:0000256" key="3">
    <source>
        <dbReference type="ARBA" id="ARBA00022449"/>
    </source>
</evidence>
<keyword evidence="7 9" id="KW-0472">Membrane</keyword>
<feature type="transmembrane region" description="Helical" evidence="9">
    <location>
        <begin position="68"/>
        <end position="95"/>
    </location>
</feature>
<evidence type="ECO:0000256" key="2">
    <source>
        <dbReference type="ARBA" id="ARBA00005346"/>
    </source>
</evidence>
<dbReference type="GO" id="GO:0016491">
    <property type="term" value="F:oxidoreductase activity"/>
    <property type="evidence" value="ECO:0007669"/>
    <property type="project" value="UniProtKB-KW"/>
</dbReference>
<feature type="transmembrane region" description="Helical" evidence="9">
    <location>
        <begin position="162"/>
        <end position="184"/>
    </location>
</feature>
<feature type="transmembrane region" description="Helical" evidence="9">
    <location>
        <begin position="446"/>
        <end position="465"/>
    </location>
</feature>
<organism evidence="11 12">
    <name type="scientific">Lysinibacillus odysseyi 34hs-1 = NBRC 100172</name>
    <dbReference type="NCBI Taxonomy" id="1220589"/>
    <lineage>
        <taxon>Bacteria</taxon>
        <taxon>Bacillati</taxon>
        <taxon>Bacillota</taxon>
        <taxon>Bacilli</taxon>
        <taxon>Bacillales</taxon>
        <taxon>Bacillaceae</taxon>
        <taxon>Lysinibacillus</taxon>
    </lineage>
</organism>
<keyword evidence="6 9" id="KW-1133">Transmembrane helix</keyword>
<evidence type="ECO:0000256" key="9">
    <source>
        <dbReference type="SAM" id="Phobius"/>
    </source>
</evidence>
<evidence type="ECO:0000313" key="11">
    <source>
        <dbReference type="EMBL" id="KGR87213.1"/>
    </source>
</evidence>
<keyword evidence="11" id="KW-0560">Oxidoreductase</keyword>
<keyword evidence="3" id="KW-0813">Transport</keyword>
<sequence>MNNIIVLPMIVPIITAILLVFLRDFIKLQRLISLLTMVFVIGITVLLLGLVQIEGIMKLDFSGWLPPYGILFVADSFALILVLTASVITAICLIYAFTSIGERHERMFFYPFVLFLIAGVNGSFLTGDIFNLFVCFEVTLLASYVLVALGGGKIQLRESLKYVLINVVASWMFLVALAFLYGTVKTLNMAHIAQRVTELGQDPVLTTVAILFLLVFALKAGLLLFFWLPGSYSVPPTAVQALFAALLTKVGVYALFRTFTLMFPMNQEVTHQIIGVMAGLTIIAGCMGALAGKDVRTIATYNIIIAIGFILIGLATGTETGFAGAIYYLVHDMLAKALLFLLIGTMVYLTGEIIVKRMSGLIRNYPLFGWIYFIVMCALAGIPPLSGFIGKVLIGQGAIEGGNFVLLALGFASSVIVLYSLLRILLASFFGESTISEDHQKPIPKLSMTAFSLLALCIISLGIGAEAVSPFVEDAAKTLADPNIYIEAVLGNEE</sequence>
<dbReference type="GO" id="GO:0015297">
    <property type="term" value="F:antiporter activity"/>
    <property type="evidence" value="ECO:0007669"/>
    <property type="project" value="UniProtKB-KW"/>
</dbReference>
<dbReference type="GO" id="GO:0005886">
    <property type="term" value="C:plasma membrane"/>
    <property type="evidence" value="ECO:0007669"/>
    <property type="project" value="UniProtKB-SubCell"/>
</dbReference>
<dbReference type="RefSeq" id="WP_036151547.1">
    <property type="nucleotide sequence ID" value="NZ_AVCX01000015.1"/>
</dbReference>
<evidence type="ECO:0000256" key="4">
    <source>
        <dbReference type="ARBA" id="ARBA00022475"/>
    </source>
</evidence>
<dbReference type="OrthoDB" id="9811718at2"/>
<dbReference type="EMBL" id="JPVP01000048">
    <property type="protein sequence ID" value="KGR87213.1"/>
    <property type="molecule type" value="Genomic_DNA"/>
</dbReference>
<evidence type="ECO:0000313" key="12">
    <source>
        <dbReference type="Proteomes" id="UP000030437"/>
    </source>
</evidence>
<keyword evidence="3" id="KW-0050">Antiport</keyword>
<evidence type="ECO:0000256" key="5">
    <source>
        <dbReference type="ARBA" id="ARBA00022692"/>
    </source>
</evidence>
<evidence type="ECO:0000256" key="7">
    <source>
        <dbReference type="ARBA" id="ARBA00023136"/>
    </source>
</evidence>
<keyword evidence="5 8" id="KW-0812">Transmembrane</keyword>
<keyword evidence="12" id="KW-1185">Reference proteome</keyword>
<feature type="transmembrane region" description="Helical" evidence="9">
    <location>
        <begin position="405"/>
        <end position="426"/>
    </location>
</feature>
<dbReference type="InterPro" id="IPR001750">
    <property type="entry name" value="ND/Mrp_TM"/>
</dbReference>
<dbReference type="STRING" id="1220589.CD32_04075"/>
<dbReference type="Pfam" id="PF00361">
    <property type="entry name" value="Proton_antipo_M"/>
    <property type="match status" value="1"/>
</dbReference>
<evidence type="ECO:0000256" key="1">
    <source>
        <dbReference type="ARBA" id="ARBA00004651"/>
    </source>
</evidence>
<feature type="domain" description="NADH:quinone oxidoreductase/Mrp antiporter transmembrane" evidence="10">
    <location>
        <begin position="128"/>
        <end position="416"/>
    </location>
</feature>
<dbReference type="GO" id="GO:0008137">
    <property type="term" value="F:NADH dehydrogenase (ubiquinone) activity"/>
    <property type="evidence" value="ECO:0007669"/>
    <property type="project" value="InterPro"/>
</dbReference>
<dbReference type="Proteomes" id="UP000030437">
    <property type="component" value="Unassembled WGS sequence"/>
</dbReference>
<comment type="similarity">
    <text evidence="2">Belongs to the CPA3 antiporters (TC 2.A.63) subunit D family.</text>
</comment>
<dbReference type="PANTHER" id="PTHR42703:SF1">
    <property type="entry name" value="NA(+)_H(+) ANTIPORTER SUBUNIT D1"/>
    <property type="match status" value="1"/>
</dbReference>
<feature type="transmembrane region" description="Helical" evidence="9">
    <location>
        <begin position="303"/>
        <end position="328"/>
    </location>
</feature>
<dbReference type="NCBIfam" id="NF009306">
    <property type="entry name" value="PRK12663.1"/>
    <property type="match status" value="1"/>
</dbReference>
<feature type="transmembrane region" description="Helical" evidence="9">
    <location>
        <begin position="269"/>
        <end position="291"/>
    </location>
</feature>
<name>A0A0A3IWF6_9BACI</name>
<dbReference type="PANTHER" id="PTHR42703">
    <property type="entry name" value="NADH DEHYDROGENASE"/>
    <property type="match status" value="1"/>
</dbReference>
<proteinExistence type="inferred from homology"/>
<feature type="transmembrane region" description="Helical" evidence="9">
    <location>
        <begin position="107"/>
        <end position="124"/>
    </location>
</feature>
<evidence type="ECO:0000256" key="8">
    <source>
        <dbReference type="RuleBase" id="RU000320"/>
    </source>
</evidence>
<feature type="transmembrane region" description="Helical" evidence="9">
    <location>
        <begin position="241"/>
        <end position="263"/>
    </location>
</feature>
<dbReference type="EC" id="1.6.5.3" evidence="11"/>
<dbReference type="AlphaFoldDB" id="A0A0A3IWF6"/>
<feature type="transmembrane region" description="Helical" evidence="9">
    <location>
        <begin position="204"/>
        <end position="229"/>
    </location>
</feature>
<feature type="transmembrane region" description="Helical" evidence="9">
    <location>
        <begin position="130"/>
        <end position="150"/>
    </location>
</feature>
<dbReference type="InterPro" id="IPR050586">
    <property type="entry name" value="CPA3_Na-H_Antiporter_D"/>
</dbReference>
<dbReference type="NCBIfam" id="NF005818">
    <property type="entry name" value="PRK07691.1"/>
    <property type="match status" value="1"/>
</dbReference>
<comment type="subcellular location">
    <subcellularLocation>
        <location evidence="1">Cell membrane</location>
        <topology evidence="1">Multi-pass membrane protein</topology>
    </subcellularLocation>
    <subcellularLocation>
        <location evidence="8">Membrane</location>
        <topology evidence="8">Multi-pass membrane protein</topology>
    </subcellularLocation>
</comment>
<reference evidence="11 12" key="1">
    <citation type="submission" date="2014-02" db="EMBL/GenBank/DDBJ databases">
        <title>Draft genome sequence of Lysinibacillus odysseyi NBRC 100172.</title>
        <authorList>
            <person name="Zhang F."/>
            <person name="Wang G."/>
            <person name="Zhang L."/>
        </authorList>
    </citation>
    <scope>NUCLEOTIDE SEQUENCE [LARGE SCALE GENOMIC DNA]</scope>
    <source>
        <strain evidence="11 12">NBRC 100172</strain>
    </source>
</reference>
<comment type="caution">
    <text evidence="11">The sequence shown here is derived from an EMBL/GenBank/DDBJ whole genome shotgun (WGS) entry which is preliminary data.</text>
</comment>
<feature type="transmembrane region" description="Helical" evidence="9">
    <location>
        <begin position="6"/>
        <end position="22"/>
    </location>
</feature>
<dbReference type="GO" id="GO:0042773">
    <property type="term" value="P:ATP synthesis coupled electron transport"/>
    <property type="evidence" value="ECO:0007669"/>
    <property type="project" value="InterPro"/>
</dbReference>
<feature type="transmembrane region" description="Helical" evidence="9">
    <location>
        <begin position="34"/>
        <end position="53"/>
    </location>
</feature>
<gene>
    <name evidence="11" type="ORF">CD32_04075</name>
</gene>
<protein>
    <submittedName>
        <fullName evidence="11">Monovalent cation/H+ antiporter subunit D</fullName>
        <ecNumber evidence="11">1.6.5.3</ecNumber>
    </submittedName>
</protein>
<feature type="transmembrane region" description="Helical" evidence="9">
    <location>
        <begin position="334"/>
        <end position="355"/>
    </location>
</feature>
<dbReference type="InterPro" id="IPR003918">
    <property type="entry name" value="NADH_UbQ_OxRdtase"/>
</dbReference>
<dbReference type="PRINTS" id="PR01437">
    <property type="entry name" value="NUOXDRDTASE4"/>
</dbReference>
<dbReference type="eggNOG" id="COG0651">
    <property type="taxonomic scope" value="Bacteria"/>
</dbReference>
<accession>A0A0A3IWF6</accession>
<feature type="transmembrane region" description="Helical" evidence="9">
    <location>
        <begin position="367"/>
        <end position="385"/>
    </location>
</feature>
<evidence type="ECO:0000259" key="10">
    <source>
        <dbReference type="Pfam" id="PF00361"/>
    </source>
</evidence>
<keyword evidence="4" id="KW-1003">Cell membrane</keyword>
<evidence type="ECO:0000256" key="6">
    <source>
        <dbReference type="ARBA" id="ARBA00022989"/>
    </source>
</evidence>